<accession>A0A8S2YPV4</accession>
<evidence type="ECO:0000313" key="3">
    <source>
        <dbReference type="Proteomes" id="UP000681722"/>
    </source>
</evidence>
<reference evidence="2" key="1">
    <citation type="submission" date="2021-02" db="EMBL/GenBank/DDBJ databases">
        <authorList>
            <person name="Nowell W R."/>
        </authorList>
    </citation>
    <scope>NUCLEOTIDE SEQUENCE</scope>
</reference>
<dbReference type="EMBL" id="CAJOBC010117699">
    <property type="protein sequence ID" value="CAF4559721.1"/>
    <property type="molecule type" value="Genomic_DNA"/>
</dbReference>
<comment type="caution">
    <text evidence="2">The sequence shown here is derived from an EMBL/GenBank/DDBJ whole genome shotgun (WGS) entry which is preliminary data.</text>
</comment>
<protein>
    <submittedName>
        <fullName evidence="2">Uncharacterized protein</fullName>
    </submittedName>
</protein>
<organism evidence="2 3">
    <name type="scientific">Didymodactylos carnosus</name>
    <dbReference type="NCBI Taxonomy" id="1234261"/>
    <lineage>
        <taxon>Eukaryota</taxon>
        <taxon>Metazoa</taxon>
        <taxon>Spiralia</taxon>
        <taxon>Gnathifera</taxon>
        <taxon>Rotifera</taxon>
        <taxon>Eurotatoria</taxon>
        <taxon>Bdelloidea</taxon>
        <taxon>Philodinida</taxon>
        <taxon>Philodinidae</taxon>
        <taxon>Didymodactylos</taxon>
    </lineage>
</organism>
<dbReference type="Proteomes" id="UP000681722">
    <property type="component" value="Unassembled WGS sequence"/>
</dbReference>
<evidence type="ECO:0000256" key="1">
    <source>
        <dbReference type="SAM" id="MobiDB-lite"/>
    </source>
</evidence>
<name>A0A8S2YPV4_9BILA</name>
<sequence>MPKGKEFSKDEKTLIFRVIEFVESERSGNEFPLNNATQRLVTVLGISESAVEKLRKELKDVKSEMQQTSEVKENDDEVNEALRSRLRTTSAPVVPKSGRKAKRQYSASVLLEQLPAPVSPKKKRHSGRHKIVLSELCEDTIRLEFHEMLEDKEYPTVEKLFRRLSEKYEKFPVKSATSLWRVMKRLGFAHKKTSEIKVPLDALSFVGAKYFRKLKQLRDEL</sequence>
<dbReference type="OrthoDB" id="7364850at2759"/>
<evidence type="ECO:0000313" key="2">
    <source>
        <dbReference type="EMBL" id="CAF4559721.1"/>
    </source>
</evidence>
<dbReference type="AlphaFoldDB" id="A0A8S2YPV4"/>
<proteinExistence type="predicted"/>
<gene>
    <name evidence="2" type="ORF">SRO942_LOCUS47327</name>
</gene>
<feature type="region of interest" description="Disordered" evidence="1">
    <location>
        <begin position="65"/>
        <end position="98"/>
    </location>
</feature>